<dbReference type="Proteomes" id="UP000553034">
    <property type="component" value="Unassembled WGS sequence"/>
</dbReference>
<dbReference type="PROSITE" id="PS51782">
    <property type="entry name" value="LYSM"/>
    <property type="match status" value="1"/>
</dbReference>
<dbReference type="InterPro" id="IPR018392">
    <property type="entry name" value="LysM"/>
</dbReference>
<reference evidence="2 3" key="1">
    <citation type="submission" date="2020-08" db="EMBL/GenBank/DDBJ databases">
        <title>Genomic Encyclopedia of Type Strains, Phase IV (KMG-IV): sequencing the most valuable type-strain genomes for metagenomic binning, comparative biology and taxonomic classification.</title>
        <authorList>
            <person name="Goeker M."/>
        </authorList>
    </citation>
    <scope>NUCLEOTIDE SEQUENCE [LARGE SCALE GENOMIC DNA]</scope>
    <source>
        <strain evidence="2 3">DSM 29568</strain>
    </source>
</reference>
<protein>
    <recommendedName>
        <fullName evidence="1">LysM domain-containing protein</fullName>
    </recommendedName>
</protein>
<name>A0A840ER80_9FLAO</name>
<evidence type="ECO:0000313" key="3">
    <source>
        <dbReference type="Proteomes" id="UP000553034"/>
    </source>
</evidence>
<keyword evidence="3" id="KW-1185">Reference proteome</keyword>
<evidence type="ECO:0000259" key="1">
    <source>
        <dbReference type="PROSITE" id="PS51782"/>
    </source>
</evidence>
<dbReference type="RefSeq" id="WP_183475512.1">
    <property type="nucleotide sequence ID" value="NZ_JACIFO010000001.1"/>
</dbReference>
<dbReference type="AlphaFoldDB" id="A0A840ER80"/>
<evidence type="ECO:0000313" key="2">
    <source>
        <dbReference type="EMBL" id="MBB4117856.1"/>
    </source>
</evidence>
<gene>
    <name evidence="2" type="ORF">GGR32_000128</name>
</gene>
<proteinExistence type="predicted"/>
<sequence length="99" mass="10722">MSTVTVIKHQSLFDLSIQVYGTQEGVLVLALANGLSVTDELEPGSVLKVPEFAEANTEIVSYYRANNIKPATALSDADKKIIENNNGNNNACNLCQYFA</sequence>
<organism evidence="2 3">
    <name type="scientific">Mesonia hippocampi</name>
    <dbReference type="NCBI Taxonomy" id="1628250"/>
    <lineage>
        <taxon>Bacteria</taxon>
        <taxon>Pseudomonadati</taxon>
        <taxon>Bacteroidota</taxon>
        <taxon>Flavobacteriia</taxon>
        <taxon>Flavobacteriales</taxon>
        <taxon>Flavobacteriaceae</taxon>
        <taxon>Mesonia</taxon>
    </lineage>
</organism>
<comment type="caution">
    <text evidence="2">The sequence shown here is derived from an EMBL/GenBank/DDBJ whole genome shotgun (WGS) entry which is preliminary data.</text>
</comment>
<dbReference type="EMBL" id="JACIFO010000001">
    <property type="protein sequence ID" value="MBB4117856.1"/>
    <property type="molecule type" value="Genomic_DNA"/>
</dbReference>
<feature type="domain" description="LysM" evidence="1">
    <location>
        <begin position="2"/>
        <end position="49"/>
    </location>
</feature>
<accession>A0A840ER80</accession>